<sequence>MITFEGSIGMQFHMLFGAPKEIESMESTKDFLPELTVYDPYGNVNESFMLESIETRDNVRVFWRHLLISLR</sequence>
<comment type="caution">
    <text evidence="1">The sequence shown here is derived from an EMBL/GenBank/DDBJ whole genome shotgun (WGS) entry which is preliminary data.</text>
</comment>
<evidence type="ECO:0000313" key="3">
    <source>
        <dbReference type="Proteomes" id="UP000054260"/>
    </source>
</evidence>
<reference evidence="1" key="1">
    <citation type="journal article" date="2015" name="MBio">
        <title>Genome-resolved metagenomic analysis reveals roles for candidate phyla and other microbial community members in biogeochemical transformations in oil reservoirs.</title>
        <authorList>
            <person name="Hu P."/>
            <person name="Tom L."/>
            <person name="Singh A."/>
            <person name="Thomas B.C."/>
            <person name="Baker B.J."/>
            <person name="Piceno Y.M."/>
            <person name="Andersen G.L."/>
            <person name="Banfield J.F."/>
        </authorList>
    </citation>
    <scope>NUCLEOTIDE SEQUENCE [LARGE SCALE GENOMIC DNA]</scope>
    <source>
        <strain evidence="1">46_47</strain>
        <strain evidence="2">46_70</strain>
    </source>
</reference>
<reference evidence="3 4" key="2">
    <citation type="journal article" date="2015" name="MBio">
        <title>Genome-Resolved Metagenomic Analysis Reveals Roles for Candidate Phyla and Other Microbial Community Members in Biogeochemical Transformations in Oil Reservoirs.</title>
        <authorList>
            <person name="Hu P."/>
            <person name="Tom L."/>
            <person name="Singh A."/>
            <person name="Thomas B.C."/>
            <person name="Baker B.J."/>
            <person name="Piceno Y.M."/>
            <person name="Andersen G.L."/>
            <person name="Banfield J.F."/>
        </authorList>
    </citation>
    <scope>NUCLEOTIDE SEQUENCE [LARGE SCALE GENOMIC DNA]</scope>
</reference>
<name>A0A117LU55_9BACT</name>
<organism evidence="1 3">
    <name type="scientific">Mesotoga infera</name>
    <dbReference type="NCBI Taxonomy" id="1236046"/>
    <lineage>
        <taxon>Bacteria</taxon>
        <taxon>Thermotogati</taxon>
        <taxon>Thermotogota</taxon>
        <taxon>Thermotogae</taxon>
        <taxon>Kosmotogales</taxon>
        <taxon>Kosmotogaceae</taxon>
        <taxon>Mesotoga</taxon>
    </lineage>
</organism>
<accession>A0A117LU55</accession>
<dbReference type="AlphaFoldDB" id="A0A117LU55"/>
<dbReference type="EMBL" id="LGGW01000046">
    <property type="protein sequence ID" value="KUK90212.1"/>
    <property type="molecule type" value="Genomic_DNA"/>
</dbReference>
<evidence type="ECO:0000313" key="2">
    <source>
        <dbReference type="EMBL" id="KUK90212.1"/>
    </source>
</evidence>
<dbReference type="Proteomes" id="UP000055014">
    <property type="component" value="Unassembled WGS sequence"/>
</dbReference>
<protein>
    <submittedName>
        <fullName evidence="1">Uncharacterized protein</fullName>
    </submittedName>
</protein>
<gene>
    <name evidence="1" type="ORF">XD86_0751</name>
    <name evidence="2" type="ORF">XE02_0646</name>
</gene>
<dbReference type="EMBL" id="LGGH01000096">
    <property type="protein sequence ID" value="KUK67479.1"/>
    <property type="molecule type" value="Genomic_DNA"/>
</dbReference>
<evidence type="ECO:0000313" key="1">
    <source>
        <dbReference type="EMBL" id="KUK67479.1"/>
    </source>
</evidence>
<dbReference type="Proteomes" id="UP000054260">
    <property type="component" value="Unassembled WGS sequence"/>
</dbReference>
<proteinExistence type="predicted"/>
<evidence type="ECO:0000313" key="4">
    <source>
        <dbReference type="Proteomes" id="UP000055014"/>
    </source>
</evidence>
<dbReference type="PATRIC" id="fig|1236046.5.peg.206"/>